<keyword evidence="2" id="KW-1185">Reference proteome</keyword>
<protein>
    <submittedName>
        <fullName evidence="1">Uncharacterized protein</fullName>
    </submittedName>
</protein>
<evidence type="ECO:0000313" key="2">
    <source>
        <dbReference type="Proteomes" id="UP000250235"/>
    </source>
</evidence>
<name>A0A2Z6ZVT4_9LAMI</name>
<evidence type="ECO:0000313" key="1">
    <source>
        <dbReference type="EMBL" id="KZV07039.1"/>
    </source>
</evidence>
<dbReference type="EMBL" id="KV046218">
    <property type="protein sequence ID" value="KZV07039.1"/>
    <property type="molecule type" value="Genomic_DNA"/>
</dbReference>
<gene>
    <name evidence="1" type="ORF">F511_45480</name>
</gene>
<reference evidence="1 2" key="1">
    <citation type="journal article" date="2015" name="Proc. Natl. Acad. Sci. U.S.A.">
        <title>The resurrection genome of Boea hygrometrica: A blueprint for survival of dehydration.</title>
        <authorList>
            <person name="Xiao L."/>
            <person name="Yang G."/>
            <person name="Zhang L."/>
            <person name="Yang X."/>
            <person name="Zhao S."/>
            <person name="Ji Z."/>
            <person name="Zhou Q."/>
            <person name="Hu M."/>
            <person name="Wang Y."/>
            <person name="Chen M."/>
            <person name="Xu Y."/>
            <person name="Jin H."/>
            <person name="Xiao X."/>
            <person name="Hu G."/>
            <person name="Bao F."/>
            <person name="Hu Y."/>
            <person name="Wan P."/>
            <person name="Li L."/>
            <person name="Deng X."/>
            <person name="Kuang T."/>
            <person name="Xiang C."/>
            <person name="Zhu J.K."/>
            <person name="Oliver M.J."/>
            <person name="He Y."/>
        </authorList>
    </citation>
    <scope>NUCLEOTIDE SEQUENCE [LARGE SCALE GENOMIC DNA]</scope>
    <source>
        <strain evidence="2">cv. XS01</strain>
    </source>
</reference>
<dbReference type="AlphaFoldDB" id="A0A2Z6ZVT4"/>
<dbReference type="Proteomes" id="UP000250235">
    <property type="component" value="Unassembled WGS sequence"/>
</dbReference>
<sequence>MAVRRFAHVCATMLRGGRPDVAPLEACWPTMGVIVRRFWSTLVARWPRDFVRGVRRALPPRFSCGAAAAGHRSGEAPVMS</sequence>
<proteinExistence type="predicted"/>
<accession>A0A2Z6ZVT4</accession>
<organism evidence="1 2">
    <name type="scientific">Dorcoceras hygrometricum</name>
    <dbReference type="NCBI Taxonomy" id="472368"/>
    <lineage>
        <taxon>Eukaryota</taxon>
        <taxon>Viridiplantae</taxon>
        <taxon>Streptophyta</taxon>
        <taxon>Embryophyta</taxon>
        <taxon>Tracheophyta</taxon>
        <taxon>Spermatophyta</taxon>
        <taxon>Magnoliopsida</taxon>
        <taxon>eudicotyledons</taxon>
        <taxon>Gunneridae</taxon>
        <taxon>Pentapetalae</taxon>
        <taxon>asterids</taxon>
        <taxon>lamiids</taxon>
        <taxon>Lamiales</taxon>
        <taxon>Gesneriaceae</taxon>
        <taxon>Didymocarpoideae</taxon>
        <taxon>Trichosporeae</taxon>
        <taxon>Loxocarpinae</taxon>
        <taxon>Dorcoceras</taxon>
    </lineage>
</organism>